<sequence length="497" mass="54836">MNAWTEHVSAALLGTQRRPPPSLPEAPAGTADPAGRLLDQAALLTVRRRAGLLPGTAEPVAPAPAETAPVVPPEAARRLAQILAGERFRVLPEWLERAAERGYRVPPRLLPDLLEKGRTDRGLRPLIARAAGRRGVWLALRNTDWAYLVAVGEDDAAADPGAWQTGTRGRRVAHLVRLRATDPAAALATLRETWDREPAPDRTVFLATFERGLSAADEEFLEAALDDRGQDVRRIAADLLARLPGSAYGRRMTERARVCLRGEHRTVRHRAQRWIVVEPPAGHDDAMQRDGIPFHAAERIGDRAGWLREVLARTPLATWTELFGMRPMEVVCLPIADAVDHDVHSAKDVHLGWARAAVRQRDAGWARALLKGGVVVDEVEALADLLAVLPAGERDAAAADLIRWVEGHDDLIRTLDRIPGPWTGELADTVVATLLTAARRPDAARFVSRLCRLADERLTPGAVSRLDEITRDHANSWPLTELTETLRFRHHMLEELR</sequence>
<evidence type="ECO:0008006" key="4">
    <source>
        <dbReference type="Google" id="ProtNLM"/>
    </source>
</evidence>
<evidence type="ECO:0000313" key="2">
    <source>
        <dbReference type="EMBL" id="MBC6468190.1"/>
    </source>
</evidence>
<protein>
    <recommendedName>
        <fullName evidence="4">HEAT repeat domain-containing protein</fullName>
    </recommendedName>
</protein>
<feature type="region of interest" description="Disordered" evidence="1">
    <location>
        <begin position="13"/>
        <end position="34"/>
    </location>
</feature>
<organism evidence="2 3">
    <name type="scientific">Actinomadura alba</name>
    <dbReference type="NCBI Taxonomy" id="406431"/>
    <lineage>
        <taxon>Bacteria</taxon>
        <taxon>Bacillati</taxon>
        <taxon>Actinomycetota</taxon>
        <taxon>Actinomycetes</taxon>
        <taxon>Streptosporangiales</taxon>
        <taxon>Thermomonosporaceae</taxon>
        <taxon>Actinomadura</taxon>
    </lineage>
</organism>
<evidence type="ECO:0000256" key="1">
    <source>
        <dbReference type="SAM" id="MobiDB-lite"/>
    </source>
</evidence>
<keyword evidence="3" id="KW-1185">Reference proteome</keyword>
<evidence type="ECO:0000313" key="3">
    <source>
        <dbReference type="Proteomes" id="UP000805614"/>
    </source>
</evidence>
<dbReference type="Pfam" id="PF18944">
    <property type="entry name" value="DUF5691"/>
    <property type="match status" value="1"/>
</dbReference>
<comment type="caution">
    <text evidence="2">The sequence shown here is derived from an EMBL/GenBank/DDBJ whole genome shotgun (WGS) entry which is preliminary data.</text>
</comment>
<dbReference type="EMBL" id="JABVEC010000017">
    <property type="protein sequence ID" value="MBC6468190.1"/>
    <property type="molecule type" value="Genomic_DNA"/>
</dbReference>
<dbReference type="RefSeq" id="WP_187245199.1">
    <property type="nucleotide sequence ID" value="NZ_BAAAOK010000019.1"/>
</dbReference>
<accession>A0ABR7LUQ9</accession>
<dbReference type="InterPro" id="IPR043746">
    <property type="entry name" value="DUF5691"/>
</dbReference>
<gene>
    <name evidence="2" type="ORF">HKK74_22230</name>
</gene>
<reference evidence="2 3" key="1">
    <citation type="submission" date="2020-06" db="EMBL/GenBank/DDBJ databases">
        <title>Actinomadura xiongansis sp. nov., isolated from soil of Baiyangdian.</title>
        <authorList>
            <person name="Zhang X."/>
        </authorList>
    </citation>
    <scope>NUCLEOTIDE SEQUENCE [LARGE SCALE GENOMIC DNA]</scope>
    <source>
        <strain evidence="2 3">HBUM206468</strain>
    </source>
</reference>
<dbReference type="Proteomes" id="UP000805614">
    <property type="component" value="Unassembled WGS sequence"/>
</dbReference>
<name>A0ABR7LUQ9_9ACTN</name>
<proteinExistence type="predicted"/>